<dbReference type="Proteomes" id="UP000604341">
    <property type="component" value="Unassembled WGS sequence"/>
</dbReference>
<dbReference type="SUPFAM" id="SSF89260">
    <property type="entry name" value="Collagen-binding domain"/>
    <property type="match status" value="1"/>
</dbReference>
<proteinExistence type="predicted"/>
<reference evidence="3" key="1">
    <citation type="journal article" date="2019" name="Int. J. Syst. Evol. Microbiol.">
        <title>The Global Catalogue of Microorganisms (GCM) 10K type strain sequencing project: providing services to taxonomists for standard genome sequencing and annotation.</title>
        <authorList>
            <consortium name="The Broad Institute Genomics Platform"/>
            <consortium name="The Broad Institute Genome Sequencing Center for Infectious Disease"/>
            <person name="Wu L."/>
            <person name="Ma J."/>
        </authorList>
    </citation>
    <scope>NUCLEOTIDE SEQUENCE [LARGE SCALE GENOMIC DNA]</scope>
    <source>
        <strain evidence="3">JCM 19173</strain>
    </source>
</reference>
<dbReference type="EMBL" id="BMPE01000017">
    <property type="protein sequence ID" value="GGL13909.1"/>
    <property type="molecule type" value="Genomic_DNA"/>
</dbReference>
<protein>
    <recommendedName>
        <fullName evidence="1">Peptidase C-terminal archaeal/bacterial domain-containing protein</fullName>
    </recommendedName>
</protein>
<dbReference type="Gene3D" id="2.60.120.380">
    <property type="match status" value="1"/>
</dbReference>
<keyword evidence="3" id="KW-1185">Reference proteome</keyword>
<evidence type="ECO:0000313" key="3">
    <source>
        <dbReference type="Proteomes" id="UP000604341"/>
    </source>
</evidence>
<feature type="domain" description="Peptidase C-terminal archaeal/bacterial" evidence="1">
    <location>
        <begin position="12"/>
        <end position="63"/>
    </location>
</feature>
<dbReference type="Pfam" id="PF04151">
    <property type="entry name" value="PPC"/>
    <property type="match status" value="1"/>
</dbReference>
<accession>A0ABQ2FPF0</accession>
<dbReference type="InterPro" id="IPR007280">
    <property type="entry name" value="Peptidase_C_arc/bac"/>
</dbReference>
<name>A0ABQ2FPF0_9DEIO</name>
<sequence>MQDNVEFLSEATLSGPSGTDFDLYLQKYNGSTWADVAASENGTSSESINYAAASGTYRWEVYAYSGSGSYTLTETR</sequence>
<comment type="caution">
    <text evidence="2">The sequence shown here is derived from an EMBL/GenBank/DDBJ whole genome shotgun (WGS) entry which is preliminary data.</text>
</comment>
<evidence type="ECO:0000313" key="2">
    <source>
        <dbReference type="EMBL" id="GGL13909.1"/>
    </source>
</evidence>
<organism evidence="2 3">
    <name type="scientific">Deinococcus radiotolerans</name>
    <dbReference type="NCBI Taxonomy" id="1309407"/>
    <lineage>
        <taxon>Bacteria</taxon>
        <taxon>Thermotogati</taxon>
        <taxon>Deinococcota</taxon>
        <taxon>Deinococci</taxon>
        <taxon>Deinococcales</taxon>
        <taxon>Deinococcaceae</taxon>
        <taxon>Deinococcus</taxon>
    </lineage>
</organism>
<evidence type="ECO:0000259" key="1">
    <source>
        <dbReference type="Pfam" id="PF04151"/>
    </source>
</evidence>
<gene>
    <name evidence="2" type="ORF">GCM10010844_35980</name>
</gene>